<keyword evidence="1" id="KW-0812">Transmembrane</keyword>
<evidence type="ECO:0000313" key="3">
    <source>
        <dbReference type="Proteomes" id="UP001241110"/>
    </source>
</evidence>
<evidence type="ECO:0008006" key="4">
    <source>
        <dbReference type="Google" id="ProtNLM"/>
    </source>
</evidence>
<evidence type="ECO:0000256" key="1">
    <source>
        <dbReference type="SAM" id="Phobius"/>
    </source>
</evidence>
<dbReference type="EMBL" id="JASJOS010000004">
    <property type="protein sequence ID" value="MDJ1481097.1"/>
    <property type="molecule type" value="Genomic_DNA"/>
</dbReference>
<gene>
    <name evidence="2" type="ORF">QNI16_11430</name>
</gene>
<reference evidence="2" key="1">
    <citation type="submission" date="2023-05" db="EMBL/GenBank/DDBJ databases">
        <authorList>
            <person name="Zhang X."/>
        </authorList>
    </citation>
    <scope>NUCLEOTIDE SEQUENCE</scope>
    <source>
        <strain evidence="2">YF14B1</strain>
    </source>
</reference>
<accession>A0AAE3U703</accession>
<comment type="caution">
    <text evidence="2">The sequence shown here is derived from an EMBL/GenBank/DDBJ whole genome shotgun (WGS) entry which is preliminary data.</text>
</comment>
<dbReference type="AlphaFoldDB" id="A0AAE3U703"/>
<keyword evidence="1" id="KW-1133">Transmembrane helix</keyword>
<protein>
    <recommendedName>
        <fullName evidence="4">Peptidase M23 domain-containing protein</fullName>
    </recommendedName>
</protein>
<evidence type="ECO:0000313" key="2">
    <source>
        <dbReference type="EMBL" id="MDJ1481097.1"/>
    </source>
</evidence>
<dbReference type="Proteomes" id="UP001241110">
    <property type="component" value="Unassembled WGS sequence"/>
</dbReference>
<keyword evidence="1" id="KW-0472">Membrane</keyword>
<proteinExistence type="predicted"/>
<sequence>MTHEKQKRLQVFPKIIHLKYRYSKTYQKMIYIHYLILSLITSLITFPPVAGQTSSKCGCPISNGYIEIRKEPLFYMGQPSRNAMIKSDKDSLVINTHEGHLLVIAEITGLLLVGIKKKEQLFVYSKLKKVFFQKGEFIKKGAVLGIAKKDESTQRYIIAFSVWKDIDKLEPELFINCHKRVVK</sequence>
<organism evidence="2 3">
    <name type="scientific">Xanthocytophaga flava</name>
    <dbReference type="NCBI Taxonomy" id="3048013"/>
    <lineage>
        <taxon>Bacteria</taxon>
        <taxon>Pseudomonadati</taxon>
        <taxon>Bacteroidota</taxon>
        <taxon>Cytophagia</taxon>
        <taxon>Cytophagales</taxon>
        <taxon>Rhodocytophagaceae</taxon>
        <taxon>Xanthocytophaga</taxon>
    </lineage>
</organism>
<name>A0AAE3U703_9BACT</name>
<feature type="transmembrane region" description="Helical" evidence="1">
    <location>
        <begin position="29"/>
        <end position="50"/>
    </location>
</feature>